<dbReference type="Pfam" id="PF08818">
    <property type="entry name" value="DUF1801"/>
    <property type="match status" value="1"/>
</dbReference>
<organism evidence="2 3">
    <name type="scientific">Flavobacterium croceum DSM 17960</name>
    <dbReference type="NCBI Taxonomy" id="1121886"/>
    <lineage>
        <taxon>Bacteria</taxon>
        <taxon>Pseudomonadati</taxon>
        <taxon>Bacteroidota</taxon>
        <taxon>Flavobacteriia</taxon>
        <taxon>Flavobacteriales</taxon>
        <taxon>Flavobacteriaceae</taxon>
        <taxon>Flavobacterium</taxon>
    </lineage>
</organism>
<dbReference type="RefSeq" id="WP_245874612.1">
    <property type="nucleotide sequence ID" value="NZ_PQNY01000006.1"/>
</dbReference>
<dbReference type="EMBL" id="PQNY01000006">
    <property type="protein sequence ID" value="POS02060.1"/>
    <property type="molecule type" value="Genomic_DNA"/>
</dbReference>
<gene>
    <name evidence="2" type="ORF">Q361_106123</name>
</gene>
<dbReference type="InterPro" id="IPR014922">
    <property type="entry name" value="YdhG-like"/>
</dbReference>
<evidence type="ECO:0000313" key="2">
    <source>
        <dbReference type="EMBL" id="POS02060.1"/>
    </source>
</evidence>
<evidence type="ECO:0000259" key="1">
    <source>
        <dbReference type="Pfam" id="PF08818"/>
    </source>
</evidence>
<reference evidence="2 3" key="1">
    <citation type="submission" date="2018-01" db="EMBL/GenBank/DDBJ databases">
        <title>Genomic Encyclopedia of Type Strains, Phase I: the one thousand microbial genomes (KMG-I) project.</title>
        <authorList>
            <person name="Goeker M."/>
        </authorList>
    </citation>
    <scope>NUCLEOTIDE SEQUENCE [LARGE SCALE GENOMIC DNA]</scope>
    <source>
        <strain evidence="2 3">DSM 17960</strain>
    </source>
</reference>
<proteinExistence type="predicted"/>
<sequence>MNRDIKQYIEQFPNEVQQKLLELHFVLKEVLPLATETISYKMPAFKQNKILVYYAGYKNHIGFYPTAEPIVKFENDLKAYKYSKGAIQFSLHEELPKQLIQKIALYRLSQIVK</sequence>
<dbReference type="Gene3D" id="3.90.1150.200">
    <property type="match status" value="1"/>
</dbReference>
<comment type="caution">
    <text evidence="2">The sequence shown here is derived from an EMBL/GenBank/DDBJ whole genome shotgun (WGS) entry which is preliminary data.</text>
</comment>
<evidence type="ECO:0000313" key="3">
    <source>
        <dbReference type="Proteomes" id="UP000237056"/>
    </source>
</evidence>
<dbReference type="AlphaFoldDB" id="A0A2S4N8P0"/>
<keyword evidence="3" id="KW-1185">Reference proteome</keyword>
<feature type="domain" description="YdhG-like" evidence="1">
    <location>
        <begin position="17"/>
        <end position="104"/>
    </location>
</feature>
<name>A0A2S4N8P0_9FLAO</name>
<accession>A0A2S4N8P0</accession>
<dbReference type="SUPFAM" id="SSF159888">
    <property type="entry name" value="YdhG-like"/>
    <property type="match status" value="1"/>
</dbReference>
<protein>
    <submittedName>
        <fullName evidence="2">Uncharacterized protein YdhG (YjbR/CyaY superfamily)</fullName>
    </submittedName>
</protein>
<dbReference type="Proteomes" id="UP000237056">
    <property type="component" value="Unassembled WGS sequence"/>
</dbReference>